<dbReference type="AlphaFoldDB" id="A0A4Y2QEQ4"/>
<dbReference type="CDD" id="cd01647">
    <property type="entry name" value="RT_LTR"/>
    <property type="match status" value="1"/>
</dbReference>
<evidence type="ECO:0000256" key="1">
    <source>
        <dbReference type="SAM" id="MobiDB-lite"/>
    </source>
</evidence>
<dbReference type="Proteomes" id="UP000499080">
    <property type="component" value="Unassembled WGS sequence"/>
</dbReference>
<proteinExistence type="predicted"/>
<accession>A0A4Y2QEQ4</accession>
<feature type="compositionally biased region" description="Basic and acidic residues" evidence="1">
    <location>
        <begin position="84"/>
        <end position="96"/>
    </location>
</feature>
<dbReference type="Pfam" id="PF00078">
    <property type="entry name" value="RVT_1"/>
    <property type="match status" value="1"/>
</dbReference>
<dbReference type="PANTHER" id="PTHR24559">
    <property type="entry name" value="TRANSPOSON TY3-I GAG-POL POLYPROTEIN"/>
    <property type="match status" value="1"/>
</dbReference>
<organism evidence="3 4">
    <name type="scientific">Araneus ventricosus</name>
    <name type="common">Orbweaver spider</name>
    <name type="synonym">Epeira ventricosa</name>
    <dbReference type="NCBI Taxonomy" id="182803"/>
    <lineage>
        <taxon>Eukaryota</taxon>
        <taxon>Metazoa</taxon>
        <taxon>Ecdysozoa</taxon>
        <taxon>Arthropoda</taxon>
        <taxon>Chelicerata</taxon>
        <taxon>Arachnida</taxon>
        <taxon>Araneae</taxon>
        <taxon>Araneomorphae</taxon>
        <taxon>Entelegynae</taxon>
        <taxon>Araneoidea</taxon>
        <taxon>Araneidae</taxon>
        <taxon>Araneus</taxon>
    </lineage>
</organism>
<dbReference type="Pfam" id="PF08284">
    <property type="entry name" value="RVP_2"/>
    <property type="match status" value="1"/>
</dbReference>
<dbReference type="GO" id="GO:0071897">
    <property type="term" value="P:DNA biosynthetic process"/>
    <property type="evidence" value="ECO:0007669"/>
    <property type="project" value="UniProtKB-ARBA"/>
</dbReference>
<dbReference type="InterPro" id="IPR021109">
    <property type="entry name" value="Peptidase_aspartic_dom_sf"/>
</dbReference>
<dbReference type="Gene3D" id="3.10.10.10">
    <property type="entry name" value="HIV Type 1 Reverse Transcriptase, subunit A, domain 1"/>
    <property type="match status" value="1"/>
</dbReference>
<dbReference type="PANTHER" id="PTHR24559:SF435">
    <property type="entry name" value="RIBONUCLEASE H"/>
    <property type="match status" value="1"/>
</dbReference>
<dbReference type="SUPFAM" id="SSF50630">
    <property type="entry name" value="Acid proteases"/>
    <property type="match status" value="1"/>
</dbReference>
<gene>
    <name evidence="3" type="primary">TY3B-G_559</name>
    <name evidence="3" type="ORF">AVEN_11221_1</name>
</gene>
<evidence type="ECO:0000313" key="3">
    <source>
        <dbReference type="EMBL" id="GBN61177.1"/>
    </source>
</evidence>
<comment type="caution">
    <text evidence="3">The sequence shown here is derived from an EMBL/GenBank/DDBJ whole genome shotgun (WGS) entry which is preliminary data.</text>
</comment>
<dbReference type="SUPFAM" id="SSF56672">
    <property type="entry name" value="DNA/RNA polymerases"/>
    <property type="match status" value="1"/>
</dbReference>
<feature type="domain" description="Reverse transcriptase" evidence="2">
    <location>
        <begin position="325"/>
        <end position="459"/>
    </location>
</feature>
<evidence type="ECO:0000259" key="2">
    <source>
        <dbReference type="PROSITE" id="PS50878"/>
    </source>
</evidence>
<dbReference type="Gene3D" id="3.30.70.270">
    <property type="match status" value="1"/>
</dbReference>
<dbReference type="InterPro" id="IPR053134">
    <property type="entry name" value="RNA-dir_DNA_polymerase"/>
</dbReference>
<dbReference type="InterPro" id="IPR000477">
    <property type="entry name" value="RT_dom"/>
</dbReference>
<name>A0A4Y2QEQ4_ARAVE</name>
<protein>
    <submittedName>
        <fullName evidence="3">Transposon Ty3-G Gag-Pol polyprotein</fullName>
    </submittedName>
</protein>
<dbReference type="EMBL" id="BGPR01013560">
    <property type="protein sequence ID" value="GBN61177.1"/>
    <property type="molecule type" value="Genomic_DNA"/>
</dbReference>
<dbReference type="InterPro" id="IPR043502">
    <property type="entry name" value="DNA/RNA_pol_sf"/>
</dbReference>
<keyword evidence="4" id="KW-1185">Reference proteome</keyword>
<dbReference type="PROSITE" id="PS50878">
    <property type="entry name" value="RT_POL"/>
    <property type="match status" value="1"/>
</dbReference>
<dbReference type="Gene3D" id="2.40.70.10">
    <property type="entry name" value="Acid Proteases"/>
    <property type="match status" value="1"/>
</dbReference>
<feature type="region of interest" description="Disordered" evidence="1">
    <location>
        <begin position="38"/>
        <end position="96"/>
    </location>
</feature>
<feature type="compositionally biased region" description="Polar residues" evidence="1">
    <location>
        <begin position="42"/>
        <end position="73"/>
    </location>
</feature>
<evidence type="ECO:0000313" key="4">
    <source>
        <dbReference type="Proteomes" id="UP000499080"/>
    </source>
</evidence>
<dbReference type="InterPro" id="IPR043128">
    <property type="entry name" value="Rev_trsase/Diguanyl_cyclase"/>
</dbReference>
<sequence length="459" mass="51885">MKTKCPPDYRDHFIDDWSGIISPSELADKLDSFDSMKVGIQKKSQPPQNRNKVWVKSTSSTVEHENPTSSRKQPFSRKPIPKVNNRDYAPRQQEDRPPVKCYGCGTPGFIRAKYPNCTTEPKAESSRFEYLEASSCFVTTAPVSTVYLRINGIFGKACADTGSSHSIAGDTLYTLLKDEGAKFQNGTMCISLADGQHSTEDVLITAVTLEIEGRKFDQELIALPNVKRNRTLLGTDFLKKSGIMLDLKNQQWFFNDIPRKKFAFAEHVNENSQHLVDNLDVNLCTLREEEGRRLNPKQKDELVAVLMKLTPVKKDLLRKEPDKLLEENIIEECESPYAAPVLLVPKPNGNIRLCIDYRRLNATTIADSYPLPRMDDLLHAAKRTPFMTTIYLKSGYHQISVCSSDRDKTAFVCPFGTFRFLRMPFGLKTALATFQGLIDKLRGGLKDMLVLSYLDDIIV</sequence>
<reference evidence="3 4" key="1">
    <citation type="journal article" date="2019" name="Sci. Rep.">
        <title>Orb-weaving spider Araneus ventricosus genome elucidates the spidroin gene catalogue.</title>
        <authorList>
            <person name="Kono N."/>
            <person name="Nakamura H."/>
            <person name="Ohtoshi R."/>
            <person name="Moran D.A.P."/>
            <person name="Shinohara A."/>
            <person name="Yoshida Y."/>
            <person name="Fujiwara M."/>
            <person name="Mori M."/>
            <person name="Tomita M."/>
            <person name="Arakawa K."/>
        </authorList>
    </citation>
    <scope>NUCLEOTIDE SEQUENCE [LARGE SCALE GENOMIC DNA]</scope>
</reference>